<feature type="compositionally biased region" description="Polar residues" evidence="1">
    <location>
        <begin position="1"/>
        <end position="47"/>
    </location>
</feature>
<dbReference type="Proteomes" id="UP001172102">
    <property type="component" value="Unassembled WGS sequence"/>
</dbReference>
<proteinExistence type="predicted"/>
<evidence type="ECO:0000313" key="3">
    <source>
        <dbReference type="Proteomes" id="UP001172102"/>
    </source>
</evidence>
<comment type="caution">
    <text evidence="2">The sequence shown here is derived from an EMBL/GenBank/DDBJ whole genome shotgun (WGS) entry which is preliminary data.</text>
</comment>
<reference evidence="2" key="1">
    <citation type="submission" date="2023-06" db="EMBL/GenBank/DDBJ databases">
        <title>Genome-scale phylogeny and comparative genomics of the fungal order Sordariales.</title>
        <authorList>
            <consortium name="Lawrence Berkeley National Laboratory"/>
            <person name="Hensen N."/>
            <person name="Bonometti L."/>
            <person name="Westerberg I."/>
            <person name="Brannstrom I.O."/>
            <person name="Guillou S."/>
            <person name="Cros-Aarteil S."/>
            <person name="Calhoun S."/>
            <person name="Haridas S."/>
            <person name="Kuo A."/>
            <person name="Mondo S."/>
            <person name="Pangilinan J."/>
            <person name="Riley R."/>
            <person name="Labutti K."/>
            <person name="Andreopoulos B."/>
            <person name="Lipzen A."/>
            <person name="Chen C."/>
            <person name="Yanf M."/>
            <person name="Daum C."/>
            <person name="Ng V."/>
            <person name="Clum A."/>
            <person name="Steindorff A."/>
            <person name="Ohm R."/>
            <person name="Martin F."/>
            <person name="Silar P."/>
            <person name="Natvig D."/>
            <person name="Lalanne C."/>
            <person name="Gautier V."/>
            <person name="Ament-Velasquez S.L."/>
            <person name="Kruys A."/>
            <person name="Hutchinson M.I."/>
            <person name="Powell A.J."/>
            <person name="Barry K."/>
            <person name="Miller A.N."/>
            <person name="Grigoriev I.V."/>
            <person name="Debuchy R."/>
            <person name="Gladieux P."/>
            <person name="Thoren M.H."/>
            <person name="Johannesson H."/>
        </authorList>
    </citation>
    <scope>NUCLEOTIDE SEQUENCE</scope>
    <source>
        <strain evidence="2">SMH4607-1</strain>
    </source>
</reference>
<protein>
    <submittedName>
        <fullName evidence="2">Uncharacterized protein</fullName>
    </submittedName>
</protein>
<evidence type="ECO:0000313" key="2">
    <source>
        <dbReference type="EMBL" id="KAK0707679.1"/>
    </source>
</evidence>
<feature type="region of interest" description="Disordered" evidence="1">
    <location>
        <begin position="1"/>
        <end position="71"/>
    </location>
</feature>
<organism evidence="2 3">
    <name type="scientific">Lasiosphaeris hirsuta</name>
    <dbReference type="NCBI Taxonomy" id="260670"/>
    <lineage>
        <taxon>Eukaryota</taxon>
        <taxon>Fungi</taxon>
        <taxon>Dikarya</taxon>
        <taxon>Ascomycota</taxon>
        <taxon>Pezizomycotina</taxon>
        <taxon>Sordariomycetes</taxon>
        <taxon>Sordariomycetidae</taxon>
        <taxon>Sordariales</taxon>
        <taxon>Lasiosphaeriaceae</taxon>
        <taxon>Lasiosphaeris</taxon>
    </lineage>
</organism>
<accession>A0AA40A262</accession>
<dbReference type="EMBL" id="JAUKUA010000006">
    <property type="protein sequence ID" value="KAK0707679.1"/>
    <property type="molecule type" value="Genomic_DNA"/>
</dbReference>
<evidence type="ECO:0000256" key="1">
    <source>
        <dbReference type="SAM" id="MobiDB-lite"/>
    </source>
</evidence>
<name>A0AA40A262_9PEZI</name>
<sequence>MSSAPRRQNSANPRPGNSNFPRMSMRSGATNSQHIRSGSTASQQSRSGPRPSLGPAPRPTAATHDDAATKKQINQTLAITMMSCPINPLPFPLPIPLGVTMLLSPSSGNRKGSASSQT</sequence>
<dbReference type="AlphaFoldDB" id="A0AA40A262"/>
<gene>
    <name evidence="2" type="ORF">B0H67DRAFT_320124</name>
</gene>
<keyword evidence="3" id="KW-1185">Reference proteome</keyword>